<dbReference type="SUPFAM" id="SSF144083">
    <property type="entry name" value="Magnesium transport protein CorA, transmembrane region"/>
    <property type="match status" value="1"/>
</dbReference>
<name>A0AAU8K2X8_9ACTN</name>
<dbReference type="SUPFAM" id="SSF143865">
    <property type="entry name" value="CorA soluble domain-like"/>
    <property type="match status" value="1"/>
</dbReference>
<evidence type="ECO:0000256" key="3">
    <source>
        <dbReference type="ARBA" id="ARBA00022448"/>
    </source>
</evidence>
<dbReference type="KEGG" id="kcm:ABWK59_27820"/>
<evidence type="ECO:0000256" key="4">
    <source>
        <dbReference type="ARBA" id="ARBA00022475"/>
    </source>
</evidence>
<organism evidence="13">
    <name type="scientific">Kitasatospora camelliae</name>
    <dbReference type="NCBI Taxonomy" id="3156397"/>
    <lineage>
        <taxon>Bacteria</taxon>
        <taxon>Bacillati</taxon>
        <taxon>Actinomycetota</taxon>
        <taxon>Actinomycetes</taxon>
        <taxon>Kitasatosporales</taxon>
        <taxon>Streptomycetaceae</taxon>
        <taxon>Kitasatospora</taxon>
    </lineage>
</organism>
<dbReference type="GO" id="GO:0005886">
    <property type="term" value="C:plasma membrane"/>
    <property type="evidence" value="ECO:0007669"/>
    <property type="project" value="UniProtKB-SubCell"/>
</dbReference>
<dbReference type="Pfam" id="PF01544">
    <property type="entry name" value="CorA"/>
    <property type="match status" value="1"/>
</dbReference>
<comment type="catalytic activity">
    <reaction evidence="10">
        <text>Mg(2+)(in) = Mg(2+)(out)</text>
        <dbReference type="Rhea" id="RHEA:29827"/>
        <dbReference type="ChEBI" id="CHEBI:18420"/>
    </reaction>
</comment>
<accession>A0AAU8K2X8</accession>
<sequence>MIVDCAIYRDGFRTEGPADVSEALDEVRRTGDGFLWIGLYEPTTEEFDFVISEFGLHPLAVEDAVTAHQRPKLEAYEDSLFMVLKTMGYHPDGHAVSTGEVMIFLGHGYVLTVRHGAESPLAQLRAGLEKQPELLRKGPASVLYAVCDLVVDSYLDVAAELQTDLDELEAQVFAPGRAHGVAEQIYAFKRQLVVFRRAAGPLEEPIARLVSDGVLFVPEDLRPYLRDVGDHLTKVTELVEGLDRLLSDILGANLAQVTVQQNNDMRKISAWAALAAVPTMIAGIYGMNFEHMPELRQPWGYPVALGLMALVCTLLHRAFKRAGWL</sequence>
<keyword evidence="6 12" id="KW-0460">Magnesium</keyword>
<feature type="transmembrane region" description="Helical" evidence="12">
    <location>
        <begin position="268"/>
        <end position="287"/>
    </location>
</feature>
<evidence type="ECO:0000256" key="9">
    <source>
        <dbReference type="ARBA" id="ARBA00023136"/>
    </source>
</evidence>
<dbReference type="GO" id="GO:0015087">
    <property type="term" value="F:cobalt ion transmembrane transporter activity"/>
    <property type="evidence" value="ECO:0007669"/>
    <property type="project" value="UniProtKB-UniRule"/>
</dbReference>
<dbReference type="GO" id="GO:0015095">
    <property type="term" value="F:magnesium ion transmembrane transporter activity"/>
    <property type="evidence" value="ECO:0007669"/>
    <property type="project" value="UniProtKB-UniRule"/>
</dbReference>
<dbReference type="GO" id="GO:0050897">
    <property type="term" value="F:cobalt ion binding"/>
    <property type="evidence" value="ECO:0007669"/>
    <property type="project" value="TreeGrafter"/>
</dbReference>
<keyword evidence="9 12" id="KW-0472">Membrane</keyword>
<evidence type="ECO:0000256" key="8">
    <source>
        <dbReference type="ARBA" id="ARBA00023065"/>
    </source>
</evidence>
<dbReference type="NCBIfam" id="TIGR00383">
    <property type="entry name" value="corA"/>
    <property type="match status" value="1"/>
</dbReference>
<dbReference type="InterPro" id="IPR045861">
    <property type="entry name" value="CorA_cytoplasmic_dom"/>
</dbReference>
<dbReference type="Gene3D" id="3.30.460.20">
    <property type="entry name" value="CorA soluble domain-like"/>
    <property type="match status" value="1"/>
</dbReference>
<dbReference type="AlphaFoldDB" id="A0AAU8K2X8"/>
<evidence type="ECO:0000256" key="1">
    <source>
        <dbReference type="ARBA" id="ARBA00004651"/>
    </source>
</evidence>
<evidence type="ECO:0000256" key="2">
    <source>
        <dbReference type="ARBA" id="ARBA00009765"/>
    </source>
</evidence>
<feature type="transmembrane region" description="Helical" evidence="12">
    <location>
        <begin position="299"/>
        <end position="319"/>
    </location>
</feature>
<evidence type="ECO:0000256" key="10">
    <source>
        <dbReference type="ARBA" id="ARBA00034269"/>
    </source>
</evidence>
<dbReference type="InterPro" id="IPR002523">
    <property type="entry name" value="MgTranspt_CorA/ZnTranspt_ZntB"/>
</dbReference>
<reference evidence="13" key="1">
    <citation type="submission" date="2024-06" db="EMBL/GenBank/DDBJ databases">
        <title>The genome sequences of Kitasatospora sp. strain HUAS MG31.</title>
        <authorList>
            <person name="Mo P."/>
        </authorList>
    </citation>
    <scope>NUCLEOTIDE SEQUENCE</scope>
    <source>
        <strain evidence="13">HUAS MG31</strain>
    </source>
</reference>
<comment type="subcellular location">
    <subcellularLocation>
        <location evidence="1">Cell membrane</location>
        <topology evidence="1">Multi-pass membrane protein</topology>
    </subcellularLocation>
    <subcellularLocation>
        <location evidence="12">Membrane</location>
        <topology evidence="12">Multi-pass membrane protein</topology>
    </subcellularLocation>
</comment>
<keyword evidence="3 12" id="KW-0813">Transport</keyword>
<evidence type="ECO:0000313" key="13">
    <source>
        <dbReference type="EMBL" id="XCM82450.1"/>
    </source>
</evidence>
<comment type="function">
    <text evidence="11">Mediates influx of magnesium ions. Alternates between open and closed states. Activated by low cytoplasmic Mg(2+) levels. Inactive when cytoplasmic Mg(2+) levels are high.</text>
</comment>
<evidence type="ECO:0000256" key="6">
    <source>
        <dbReference type="ARBA" id="ARBA00022842"/>
    </source>
</evidence>
<evidence type="ECO:0000256" key="5">
    <source>
        <dbReference type="ARBA" id="ARBA00022692"/>
    </source>
</evidence>
<comment type="similarity">
    <text evidence="2 12">Belongs to the CorA metal ion transporter (MIT) (TC 1.A.35) family.</text>
</comment>
<evidence type="ECO:0000256" key="7">
    <source>
        <dbReference type="ARBA" id="ARBA00022989"/>
    </source>
</evidence>
<dbReference type="PANTHER" id="PTHR46494:SF1">
    <property type="entry name" value="CORA FAMILY METAL ION TRANSPORTER (EUROFUNG)"/>
    <property type="match status" value="1"/>
</dbReference>
<dbReference type="InterPro" id="IPR004488">
    <property type="entry name" value="Mg/Co-transport_prot_CorA"/>
</dbReference>
<dbReference type="CDD" id="cd12830">
    <property type="entry name" value="MtCorA-like"/>
    <property type="match status" value="1"/>
</dbReference>
<dbReference type="FunFam" id="1.20.58.340:FF:000004">
    <property type="entry name" value="Magnesium transport protein CorA"/>
    <property type="match status" value="1"/>
</dbReference>
<keyword evidence="5 12" id="KW-0812">Transmembrane</keyword>
<dbReference type="PANTHER" id="PTHR46494">
    <property type="entry name" value="CORA FAMILY METAL ION TRANSPORTER (EUROFUNG)"/>
    <property type="match status" value="1"/>
</dbReference>
<keyword evidence="8 12" id="KW-0406">Ion transport</keyword>
<evidence type="ECO:0000256" key="12">
    <source>
        <dbReference type="RuleBase" id="RU362010"/>
    </source>
</evidence>
<dbReference type="GO" id="GO:0000287">
    <property type="term" value="F:magnesium ion binding"/>
    <property type="evidence" value="ECO:0007669"/>
    <property type="project" value="TreeGrafter"/>
</dbReference>
<protein>
    <recommendedName>
        <fullName evidence="12">Magnesium transport protein CorA</fullName>
    </recommendedName>
</protein>
<gene>
    <name evidence="12 13" type="primary">corA</name>
    <name evidence="13" type="ORF">ABWK59_27820</name>
</gene>
<dbReference type="InterPro" id="IPR045863">
    <property type="entry name" value="CorA_TM1_TM2"/>
</dbReference>
<proteinExistence type="inferred from homology"/>
<evidence type="ECO:0000256" key="11">
    <source>
        <dbReference type="ARBA" id="ARBA00045497"/>
    </source>
</evidence>
<dbReference type="Gene3D" id="1.20.58.340">
    <property type="entry name" value="Magnesium transport protein CorA, transmembrane region"/>
    <property type="match status" value="2"/>
</dbReference>
<dbReference type="RefSeq" id="WP_354643382.1">
    <property type="nucleotide sequence ID" value="NZ_CP159872.1"/>
</dbReference>
<keyword evidence="7 12" id="KW-1133">Transmembrane helix</keyword>
<dbReference type="EMBL" id="CP159872">
    <property type="protein sequence ID" value="XCM82450.1"/>
    <property type="molecule type" value="Genomic_DNA"/>
</dbReference>
<keyword evidence="4 12" id="KW-1003">Cell membrane</keyword>